<dbReference type="EMBL" id="CP061038">
    <property type="protein sequence ID" value="QNQ08541.1"/>
    <property type="molecule type" value="Genomic_DNA"/>
</dbReference>
<accession>A0A7H0LFT8</accession>
<dbReference type="RefSeq" id="WP_187760869.1">
    <property type="nucleotide sequence ID" value="NZ_CP061038.1"/>
</dbReference>
<dbReference type="AlphaFoldDB" id="A0A7H0LFT8"/>
<dbReference type="InterPro" id="IPR010281">
    <property type="entry name" value="DUF885"/>
</dbReference>
<protein>
    <submittedName>
        <fullName evidence="2">DUF885 domain-containing protein</fullName>
    </submittedName>
</protein>
<evidence type="ECO:0000256" key="1">
    <source>
        <dbReference type="SAM" id="SignalP"/>
    </source>
</evidence>
<dbReference type="Proteomes" id="UP000516148">
    <property type="component" value="Chromosome"/>
</dbReference>
<organism evidence="2 3">
    <name type="scientific">Sphingomonas alpina</name>
    <dbReference type="NCBI Taxonomy" id="653931"/>
    <lineage>
        <taxon>Bacteria</taxon>
        <taxon>Pseudomonadati</taxon>
        <taxon>Pseudomonadota</taxon>
        <taxon>Alphaproteobacteria</taxon>
        <taxon>Sphingomonadales</taxon>
        <taxon>Sphingomonadaceae</taxon>
        <taxon>Sphingomonas</taxon>
    </lineage>
</organism>
<dbReference type="PANTHER" id="PTHR33361:SF16">
    <property type="entry name" value="DUF885 DOMAIN-CONTAINING PROTEIN"/>
    <property type="match status" value="1"/>
</dbReference>
<gene>
    <name evidence="2" type="ORF">H3Z74_17575</name>
</gene>
<dbReference type="KEGG" id="spap:H3Z74_17575"/>
<keyword evidence="1" id="KW-0732">Signal</keyword>
<feature type="chain" id="PRO_5028861194" evidence="1">
    <location>
        <begin position="24"/>
        <end position="599"/>
    </location>
</feature>
<sequence length="599" mass="65427">MIAFTRRTLLAAGAAAAACPGWAAESEAARLDRFFAACFQRRVSRDPLSQTGLGLKSGMDRWPDTGEARATEDAAMARKELAELATFDQAALDPARRLSCAVFAYDGAETLKSYRWRGNRYPVCQMRGPQRTIPQTLINNHPIRDRADAEAYVARLIGVKPYLAGIVAGLERQAAAGVRPPAFSYPLVIGNCENLLRGAPFGGDGDSPILADFKGKIAGLGLPDAVHAKLVADAGAAMREGFGPGFRLLIDWLRASQAVMSHNDGVWSLPDGDAYYLAALELETTLPLTPQQVHQTGLEEVARIQAAMREVMKKTGFTGALPDFFRHVQTDPKFYYPNTVQGKAAYLDAMRGRIAAVEARLGEVMTRVPRGKMVVKPVEPWLEKSAGTAGYFAGAPDGSRPGILYVNTVEMRNLPRYALSSLSFHEGVPGHHLENAISQELTSLPSFRRHGGYTAYSEGWALYAEQLPYAMGLYDDPYQAFGQLSEELMRAGRLVVDTGVHHLRWSREAAVDWLDRNTANGHADNITAIQRYIVTPGQATAYETGKLKMMELRSQAEKTLGPRYDQRRFNDALLGNGPLPLALLDETMTAWIAGGGKPT</sequence>
<proteinExistence type="predicted"/>
<dbReference type="PANTHER" id="PTHR33361">
    <property type="entry name" value="GLR0591 PROTEIN"/>
    <property type="match status" value="1"/>
</dbReference>
<dbReference type="Pfam" id="PF05960">
    <property type="entry name" value="DUF885"/>
    <property type="match status" value="1"/>
</dbReference>
<name>A0A7H0LFT8_9SPHN</name>
<feature type="signal peptide" evidence="1">
    <location>
        <begin position="1"/>
        <end position="23"/>
    </location>
</feature>
<dbReference type="PROSITE" id="PS51257">
    <property type="entry name" value="PROKAR_LIPOPROTEIN"/>
    <property type="match status" value="1"/>
</dbReference>
<keyword evidence="3" id="KW-1185">Reference proteome</keyword>
<evidence type="ECO:0000313" key="2">
    <source>
        <dbReference type="EMBL" id="QNQ08541.1"/>
    </source>
</evidence>
<evidence type="ECO:0000313" key="3">
    <source>
        <dbReference type="Proteomes" id="UP000516148"/>
    </source>
</evidence>
<reference evidence="2 3" key="1">
    <citation type="submission" date="2020-09" db="EMBL/GenBank/DDBJ databases">
        <title>Sphingomonas sp., a new species isolated from pork steak.</title>
        <authorList>
            <person name="Heidler von Heilborn D."/>
        </authorList>
    </citation>
    <scope>NUCLEOTIDE SEQUENCE [LARGE SCALE GENOMIC DNA]</scope>
    <source>
        <strain evidence="3">S8-3T</strain>
    </source>
</reference>